<keyword evidence="2" id="KW-1185">Reference proteome</keyword>
<gene>
    <name evidence="1" type="ORF">CYBJADRAFT_169246</name>
</gene>
<dbReference type="AlphaFoldDB" id="A0A1E4RX06"/>
<organism evidence="1 2">
    <name type="scientific">Cyberlindnera jadinii (strain ATCC 18201 / CBS 1600 / BCRC 20928 / JCM 3617 / NBRC 0987 / NRRL Y-1542)</name>
    <name type="common">Torula yeast</name>
    <name type="synonym">Candida utilis</name>
    <dbReference type="NCBI Taxonomy" id="983966"/>
    <lineage>
        <taxon>Eukaryota</taxon>
        <taxon>Fungi</taxon>
        <taxon>Dikarya</taxon>
        <taxon>Ascomycota</taxon>
        <taxon>Saccharomycotina</taxon>
        <taxon>Saccharomycetes</taxon>
        <taxon>Phaffomycetales</taxon>
        <taxon>Phaffomycetaceae</taxon>
        <taxon>Cyberlindnera</taxon>
    </lineage>
</organism>
<dbReference type="GeneID" id="30990085"/>
<dbReference type="InterPro" id="IPR037652">
    <property type="entry name" value="Mim2"/>
</dbReference>
<evidence type="ECO:0000313" key="1">
    <source>
        <dbReference type="EMBL" id="ODV71615.1"/>
    </source>
</evidence>
<dbReference type="Proteomes" id="UP000094389">
    <property type="component" value="Unassembled WGS sequence"/>
</dbReference>
<dbReference type="STRING" id="983966.A0A1E4RX06"/>
<sequence>MSIVDQLNVSDFSQVAQDASILADPISIATMDVEGDEGYTSSSEYEYDTDDSLEHELALINAQLQWEESVSQLKLLLNIVILPVIGKAIGRKLAGFIWRKMWDLFY</sequence>
<dbReference type="EMBL" id="KV453939">
    <property type="protein sequence ID" value="ODV71615.1"/>
    <property type="molecule type" value="Genomic_DNA"/>
</dbReference>
<dbReference type="GO" id="GO:0005741">
    <property type="term" value="C:mitochondrial outer membrane"/>
    <property type="evidence" value="ECO:0007669"/>
    <property type="project" value="TreeGrafter"/>
</dbReference>
<dbReference type="OrthoDB" id="5555533at2759"/>
<dbReference type="RefSeq" id="XP_020068654.1">
    <property type="nucleotide sequence ID" value="XM_020215689.1"/>
</dbReference>
<dbReference type="Pfam" id="PF19117">
    <property type="entry name" value="Mim2"/>
    <property type="match status" value="1"/>
</dbReference>
<reference evidence="1 2" key="1">
    <citation type="journal article" date="2016" name="Proc. Natl. Acad. Sci. U.S.A.">
        <title>Comparative genomics of biotechnologically important yeasts.</title>
        <authorList>
            <person name="Riley R."/>
            <person name="Haridas S."/>
            <person name="Wolfe K.H."/>
            <person name="Lopes M.R."/>
            <person name="Hittinger C.T."/>
            <person name="Goeker M."/>
            <person name="Salamov A.A."/>
            <person name="Wisecaver J.H."/>
            <person name="Long T.M."/>
            <person name="Calvey C.H."/>
            <person name="Aerts A.L."/>
            <person name="Barry K.W."/>
            <person name="Choi C."/>
            <person name="Clum A."/>
            <person name="Coughlan A.Y."/>
            <person name="Deshpande S."/>
            <person name="Douglass A.P."/>
            <person name="Hanson S.J."/>
            <person name="Klenk H.-P."/>
            <person name="LaButti K.M."/>
            <person name="Lapidus A."/>
            <person name="Lindquist E.A."/>
            <person name="Lipzen A.M."/>
            <person name="Meier-Kolthoff J.P."/>
            <person name="Ohm R.A."/>
            <person name="Otillar R.P."/>
            <person name="Pangilinan J.L."/>
            <person name="Peng Y."/>
            <person name="Rokas A."/>
            <person name="Rosa C.A."/>
            <person name="Scheuner C."/>
            <person name="Sibirny A.A."/>
            <person name="Slot J.C."/>
            <person name="Stielow J.B."/>
            <person name="Sun H."/>
            <person name="Kurtzman C.P."/>
            <person name="Blackwell M."/>
            <person name="Grigoriev I.V."/>
            <person name="Jeffries T.W."/>
        </authorList>
    </citation>
    <scope>NUCLEOTIDE SEQUENCE [LARGE SCALE GENOMIC DNA]</scope>
    <source>
        <strain evidence="2">ATCC 18201 / CBS 1600 / BCRC 20928 / JCM 3617 / NBRC 0987 / NRRL Y-1542</strain>
    </source>
</reference>
<dbReference type="PANTHER" id="PTHR28230">
    <property type="entry name" value="CHROMOSOME 1, WHOLE GENOME SHOTGUN SEQUENCE"/>
    <property type="match status" value="1"/>
</dbReference>
<dbReference type="GO" id="GO:0045040">
    <property type="term" value="P:protein insertion into mitochondrial outer membrane"/>
    <property type="evidence" value="ECO:0007669"/>
    <property type="project" value="InterPro"/>
</dbReference>
<name>A0A1E4RX06_CYBJN</name>
<evidence type="ECO:0000313" key="2">
    <source>
        <dbReference type="Proteomes" id="UP000094389"/>
    </source>
</evidence>
<dbReference type="PANTHER" id="PTHR28230:SF1">
    <property type="entry name" value="MITOCHONDRIAL IMPORT PROTEIN 2"/>
    <property type="match status" value="1"/>
</dbReference>
<protein>
    <submittedName>
        <fullName evidence="1">Uncharacterized protein</fullName>
    </submittedName>
</protein>
<dbReference type="GO" id="GO:0070096">
    <property type="term" value="P:mitochondrial outer membrane translocase complex assembly"/>
    <property type="evidence" value="ECO:0007669"/>
    <property type="project" value="InterPro"/>
</dbReference>
<dbReference type="OMA" id="RSARVIW"/>
<proteinExistence type="predicted"/>
<accession>A0A1E4RX06</accession>